<dbReference type="GO" id="GO:0006508">
    <property type="term" value="P:proteolysis"/>
    <property type="evidence" value="ECO:0007669"/>
    <property type="project" value="UniProtKB-KW"/>
</dbReference>
<feature type="active site" evidence="6">
    <location>
        <position position="146"/>
    </location>
</feature>
<dbReference type="InterPro" id="IPR006026">
    <property type="entry name" value="Peptidase_Metallo"/>
</dbReference>
<feature type="domain" description="Peptidase M12A" evidence="9">
    <location>
        <begin position="45"/>
        <end position="247"/>
    </location>
</feature>
<dbReference type="Gene3D" id="3.40.390.10">
    <property type="entry name" value="Collagenase (Catalytic Domain)"/>
    <property type="match status" value="1"/>
</dbReference>
<name>A0A9X6NHD1_HYPEX</name>
<organism evidence="10 11">
    <name type="scientific">Hypsibius exemplaris</name>
    <name type="common">Freshwater tardigrade</name>
    <dbReference type="NCBI Taxonomy" id="2072580"/>
    <lineage>
        <taxon>Eukaryota</taxon>
        <taxon>Metazoa</taxon>
        <taxon>Ecdysozoa</taxon>
        <taxon>Tardigrada</taxon>
        <taxon>Eutardigrada</taxon>
        <taxon>Parachela</taxon>
        <taxon>Hypsibioidea</taxon>
        <taxon>Hypsibiidae</taxon>
        <taxon>Hypsibius</taxon>
    </lineage>
</organism>
<evidence type="ECO:0000313" key="10">
    <source>
        <dbReference type="EMBL" id="OWA52621.1"/>
    </source>
</evidence>
<dbReference type="EC" id="3.4.24.-" evidence="7"/>
<evidence type="ECO:0000256" key="6">
    <source>
        <dbReference type="PROSITE-ProRule" id="PRU01211"/>
    </source>
</evidence>
<feature type="chain" id="PRO_5040723389" description="Metalloendopeptidase" evidence="8">
    <location>
        <begin position="16"/>
        <end position="255"/>
    </location>
</feature>
<dbReference type="CDD" id="cd04280">
    <property type="entry name" value="ZnMc_astacin_like"/>
    <property type="match status" value="1"/>
</dbReference>
<dbReference type="PANTHER" id="PTHR10127">
    <property type="entry name" value="DISCOIDIN, CUB, EGF, LAMININ , AND ZINC METALLOPROTEASE DOMAIN CONTAINING"/>
    <property type="match status" value="1"/>
</dbReference>
<dbReference type="PROSITE" id="PS51864">
    <property type="entry name" value="ASTACIN"/>
    <property type="match status" value="1"/>
</dbReference>
<sequence>MLCIALLALVGLTAAVPAFKHSHGTRLGSSAVDAFKTNDTQIGKQGFLDQNLLWTGGIVPYVFSKTFLNEDIERMLVLKAMQGIENATCVRFVQRTNEQNYLQIFADPFRCYSSYGRQVSSPNGQRIGLSISNCFPNGSIGITQHELMFALGFHNEELRLDRDEYVDINWTNIKAANRDLFQKRPSTAFGEPYDFGSILHYGMFDFAIDPTVWTIKPKEKYGDRKIGQREQLSAIDINKINKMYNCDGSAPIKVA</sequence>
<evidence type="ECO:0000313" key="11">
    <source>
        <dbReference type="Proteomes" id="UP000192578"/>
    </source>
</evidence>
<dbReference type="GO" id="GO:0008270">
    <property type="term" value="F:zinc ion binding"/>
    <property type="evidence" value="ECO:0007669"/>
    <property type="project" value="InterPro"/>
</dbReference>
<keyword evidence="3 7" id="KW-0378">Hydrolase</keyword>
<evidence type="ECO:0000256" key="2">
    <source>
        <dbReference type="ARBA" id="ARBA00022723"/>
    </source>
</evidence>
<dbReference type="InterPro" id="IPR001506">
    <property type="entry name" value="Peptidase_M12A"/>
</dbReference>
<dbReference type="OrthoDB" id="291007at2759"/>
<dbReference type="InterPro" id="IPR034035">
    <property type="entry name" value="Astacin-like_dom"/>
</dbReference>
<dbReference type="AlphaFoldDB" id="A0A9X6NHD1"/>
<keyword evidence="8" id="KW-0732">Signal</keyword>
<reference evidence="11" key="1">
    <citation type="submission" date="2017-01" db="EMBL/GenBank/DDBJ databases">
        <title>Comparative genomics of anhydrobiosis in the tardigrade Hypsibius dujardini.</title>
        <authorList>
            <person name="Yoshida Y."/>
            <person name="Koutsovoulos G."/>
            <person name="Laetsch D."/>
            <person name="Stevens L."/>
            <person name="Kumar S."/>
            <person name="Horikawa D."/>
            <person name="Ishino K."/>
            <person name="Komine S."/>
            <person name="Tomita M."/>
            <person name="Blaxter M."/>
            <person name="Arakawa K."/>
        </authorList>
    </citation>
    <scope>NUCLEOTIDE SEQUENCE [LARGE SCALE GENOMIC DNA]</scope>
    <source>
        <strain evidence="11">Z151</strain>
    </source>
</reference>
<dbReference type="GO" id="GO:0004222">
    <property type="term" value="F:metalloendopeptidase activity"/>
    <property type="evidence" value="ECO:0007669"/>
    <property type="project" value="UniProtKB-UniRule"/>
</dbReference>
<evidence type="ECO:0000256" key="1">
    <source>
        <dbReference type="ARBA" id="ARBA00022670"/>
    </source>
</evidence>
<comment type="caution">
    <text evidence="6">Lacks conserved residue(s) required for the propagation of feature annotation.</text>
</comment>
<dbReference type="EMBL" id="MTYJ01000277">
    <property type="protein sequence ID" value="OWA52621.1"/>
    <property type="molecule type" value="Genomic_DNA"/>
</dbReference>
<evidence type="ECO:0000256" key="3">
    <source>
        <dbReference type="ARBA" id="ARBA00022801"/>
    </source>
</evidence>
<feature type="signal peptide" evidence="8">
    <location>
        <begin position="1"/>
        <end position="15"/>
    </location>
</feature>
<dbReference type="InterPro" id="IPR024079">
    <property type="entry name" value="MetalloPept_cat_dom_sf"/>
</dbReference>
<evidence type="ECO:0000256" key="4">
    <source>
        <dbReference type="ARBA" id="ARBA00022833"/>
    </source>
</evidence>
<keyword evidence="11" id="KW-1185">Reference proteome</keyword>
<evidence type="ECO:0000256" key="5">
    <source>
        <dbReference type="ARBA" id="ARBA00023049"/>
    </source>
</evidence>
<dbReference type="SMART" id="SM00235">
    <property type="entry name" value="ZnMc"/>
    <property type="match status" value="1"/>
</dbReference>
<dbReference type="SUPFAM" id="SSF55486">
    <property type="entry name" value="Metalloproteases ('zincins'), catalytic domain"/>
    <property type="match status" value="1"/>
</dbReference>
<protein>
    <recommendedName>
        <fullName evidence="7">Metalloendopeptidase</fullName>
        <ecNumber evidence="7">3.4.24.-</ecNumber>
    </recommendedName>
</protein>
<proteinExistence type="predicted"/>
<keyword evidence="5 7" id="KW-0482">Metalloprotease</keyword>
<keyword evidence="2 7" id="KW-0479">Metal-binding</keyword>
<evidence type="ECO:0000259" key="9">
    <source>
        <dbReference type="PROSITE" id="PS51864"/>
    </source>
</evidence>
<evidence type="ECO:0000256" key="8">
    <source>
        <dbReference type="SAM" id="SignalP"/>
    </source>
</evidence>
<comment type="caution">
    <text evidence="10">The sequence shown here is derived from an EMBL/GenBank/DDBJ whole genome shotgun (WGS) entry which is preliminary data.</text>
</comment>
<dbReference type="Pfam" id="PF01400">
    <property type="entry name" value="Astacin"/>
    <property type="match status" value="1"/>
</dbReference>
<dbReference type="Proteomes" id="UP000192578">
    <property type="component" value="Unassembled WGS sequence"/>
</dbReference>
<dbReference type="PRINTS" id="PR00480">
    <property type="entry name" value="ASTACIN"/>
</dbReference>
<keyword evidence="4 7" id="KW-0862">Zinc</keyword>
<accession>A0A9X6NHD1</accession>
<evidence type="ECO:0000256" key="7">
    <source>
        <dbReference type="RuleBase" id="RU361183"/>
    </source>
</evidence>
<comment type="cofactor">
    <cofactor evidence="7">
        <name>Zn(2+)</name>
        <dbReference type="ChEBI" id="CHEBI:29105"/>
    </cofactor>
    <text evidence="7">Binds 1 zinc ion per subunit.</text>
</comment>
<keyword evidence="1 7" id="KW-0645">Protease</keyword>
<dbReference type="PANTHER" id="PTHR10127:SF780">
    <property type="entry name" value="METALLOENDOPEPTIDASE"/>
    <property type="match status" value="1"/>
</dbReference>
<gene>
    <name evidence="10" type="ORF">BV898_17069</name>
</gene>